<dbReference type="InterPro" id="IPR046884">
    <property type="entry name" value="MnmA-like_central"/>
</dbReference>
<keyword evidence="4 9" id="KW-0547">Nucleotide-binding</keyword>
<evidence type="ECO:0000259" key="11">
    <source>
        <dbReference type="Pfam" id="PF20259"/>
    </source>
</evidence>
<keyword evidence="6 9" id="KW-0694">RNA-binding</keyword>
<proteinExistence type="inferred from homology"/>
<dbReference type="EC" id="2.8.1.13" evidence="9"/>
<dbReference type="EMBL" id="AP028955">
    <property type="protein sequence ID" value="BET38978.1"/>
    <property type="molecule type" value="Genomic_DNA"/>
</dbReference>
<feature type="binding site" evidence="9">
    <location>
        <position position="134"/>
    </location>
    <ligand>
        <name>ATP</name>
        <dbReference type="ChEBI" id="CHEBI:30616"/>
    </ligand>
</feature>
<dbReference type="CDD" id="cd01998">
    <property type="entry name" value="MnmA_TRMU-like"/>
    <property type="match status" value="1"/>
</dbReference>
<feature type="binding site" evidence="9">
    <location>
        <position position="36"/>
    </location>
    <ligand>
        <name>ATP</name>
        <dbReference type="ChEBI" id="CHEBI:30616"/>
    </ligand>
</feature>
<dbReference type="RefSeq" id="WP_353305873.1">
    <property type="nucleotide sequence ID" value="NZ_AP028955.1"/>
</dbReference>
<gene>
    <name evidence="9 12" type="primary">mnmA</name>
    <name evidence="12" type="ORF">SAP269_15670</name>
</gene>
<evidence type="ECO:0000256" key="8">
    <source>
        <dbReference type="ARBA" id="ARBA00051542"/>
    </source>
</evidence>
<comment type="caution">
    <text evidence="9">Lacks conserved residue(s) required for the propagation of feature annotation.</text>
</comment>
<feature type="region of interest" description="Interaction with tRNA" evidence="9">
    <location>
        <begin position="158"/>
        <end position="160"/>
    </location>
</feature>
<keyword evidence="2 9" id="KW-0808">Transferase</keyword>
<comment type="similarity">
    <text evidence="9">Belongs to the MnmA/TRMU family.</text>
</comment>
<organism evidence="12 13">
    <name type="scientific">Spiroplasma ixodetis</name>
    <dbReference type="NCBI Taxonomy" id="2141"/>
    <lineage>
        <taxon>Bacteria</taxon>
        <taxon>Bacillati</taxon>
        <taxon>Mycoplasmatota</taxon>
        <taxon>Mollicutes</taxon>
        <taxon>Entomoplasmatales</taxon>
        <taxon>Spiroplasmataceae</taxon>
        <taxon>Spiroplasma</taxon>
    </lineage>
</organism>
<dbReference type="InterPro" id="IPR023382">
    <property type="entry name" value="MnmA-like_central_sf"/>
</dbReference>
<protein>
    <recommendedName>
        <fullName evidence="9">tRNA-specific 2-thiouridylase MnmA</fullName>
        <ecNumber evidence="9">2.8.1.13</ecNumber>
    </recommendedName>
</protein>
<feature type="domain" description="tRNA-specific 2-thiouridylase MnmA-like C-terminal" evidence="10">
    <location>
        <begin position="292"/>
        <end position="366"/>
    </location>
</feature>
<sequence length="371" mass="42541">MTEKKRIVVGMSGGVDSSVTAALLQAEGHEVIGLFMRNWDSLLNNDLQGNNNQDICPQEQDYLDALTVCQKLNIKLERIDFVKEYWDNVFTYFLEEFKKSRTPNPDILCNKYIKFDAFLKYAQKNLQPDYIATGHYARINYNPITKQYQLLKGIDDNKDQSYFLCQLTQKQLKYSLFPLGNKTKTEVRELAKIYNLPTATKKDSTGICFIGNRNFQTFLTNYLPANPGKIVDINTKTTIGNHNGVYYYTLGQRKGINLSGMKVPYFVVEKDVTNNILYVANDNENKWLMNSNCTVKSLNWINNSTLKNPLKCNAKFRYRQSDVAVIINFINNDEIKVEFSEKIRAITPGQTAVFYDGDICLGGGVIDQIFR</sequence>
<feature type="active site" description="Cysteine persulfide intermediate" evidence="9">
    <location>
        <position position="208"/>
    </location>
</feature>
<keyword evidence="1 9" id="KW-0820">tRNA-binding</keyword>
<evidence type="ECO:0000256" key="6">
    <source>
        <dbReference type="ARBA" id="ARBA00022884"/>
    </source>
</evidence>
<dbReference type="Pfam" id="PF20258">
    <property type="entry name" value="tRNA_Me_trans_C"/>
    <property type="match status" value="1"/>
</dbReference>
<dbReference type="InterPro" id="IPR014729">
    <property type="entry name" value="Rossmann-like_a/b/a_fold"/>
</dbReference>
<dbReference type="NCBIfam" id="NF001138">
    <property type="entry name" value="PRK00143.1"/>
    <property type="match status" value="1"/>
</dbReference>
<dbReference type="PANTHER" id="PTHR11933">
    <property type="entry name" value="TRNA 5-METHYLAMINOMETHYL-2-THIOURIDYLATE -METHYLTRANSFERASE"/>
    <property type="match status" value="1"/>
</dbReference>
<dbReference type="InterPro" id="IPR046885">
    <property type="entry name" value="MnmA-like_C"/>
</dbReference>
<evidence type="ECO:0000256" key="4">
    <source>
        <dbReference type="ARBA" id="ARBA00022741"/>
    </source>
</evidence>
<keyword evidence="13" id="KW-1185">Reference proteome</keyword>
<keyword evidence="7" id="KW-1015">Disulfide bond</keyword>
<feature type="region of interest" description="Interaction with target base in tRNA" evidence="9">
    <location>
        <begin position="104"/>
        <end position="106"/>
    </location>
</feature>
<dbReference type="SUPFAM" id="SSF52402">
    <property type="entry name" value="Adenine nucleotide alpha hydrolases-like"/>
    <property type="match status" value="1"/>
</dbReference>
<dbReference type="HAMAP" id="MF_00144">
    <property type="entry name" value="tRNA_thiouridyl_MnmA"/>
    <property type="match status" value="1"/>
</dbReference>
<feature type="site" description="Interaction with tRNA" evidence="9">
    <location>
        <position position="135"/>
    </location>
</feature>
<dbReference type="InterPro" id="IPR004506">
    <property type="entry name" value="MnmA-like"/>
</dbReference>
<dbReference type="Gene3D" id="3.40.50.620">
    <property type="entry name" value="HUPs"/>
    <property type="match status" value="1"/>
</dbReference>
<reference evidence="13" key="1">
    <citation type="journal article" date="2024" name="FEMS Microbiol. Lett.">
        <title>Genomic insights into Spiroplasma endosymbionts that induce male-killing and protective phenotypes in the pea aphid.</title>
        <authorList>
            <person name="Arai H."/>
            <person name="Legeai F."/>
            <person name="Kageyama D."/>
            <person name="Sugio A."/>
            <person name="Simon J.C."/>
        </authorList>
    </citation>
    <scope>NUCLEOTIDE SEQUENCE [LARGE SCALE GENOMIC DNA]</scope>
    <source>
        <strain evidence="13">sAp269</strain>
    </source>
</reference>
<dbReference type="Gene3D" id="2.40.30.10">
    <property type="entry name" value="Translation factors"/>
    <property type="match status" value="1"/>
</dbReference>
<name>A0ABM8JNX1_9MOLU</name>
<accession>A0ABM8JNX1</accession>
<keyword evidence="9" id="KW-0963">Cytoplasm</keyword>
<dbReference type="Proteomes" id="UP001473424">
    <property type="component" value="Chromosome"/>
</dbReference>
<feature type="domain" description="tRNA-specific 2-thiouridylase MnmA-like central" evidence="11">
    <location>
        <begin position="216"/>
        <end position="280"/>
    </location>
</feature>
<evidence type="ECO:0000256" key="2">
    <source>
        <dbReference type="ARBA" id="ARBA00022679"/>
    </source>
</evidence>
<comment type="catalytic activity">
    <reaction evidence="8 9">
        <text>S-sulfanyl-L-cysteinyl-[protein] + uridine(34) in tRNA + AH2 + ATP = 2-thiouridine(34) in tRNA + L-cysteinyl-[protein] + A + AMP + diphosphate + H(+)</text>
        <dbReference type="Rhea" id="RHEA:47032"/>
        <dbReference type="Rhea" id="RHEA-COMP:10131"/>
        <dbReference type="Rhea" id="RHEA-COMP:11726"/>
        <dbReference type="Rhea" id="RHEA-COMP:11727"/>
        <dbReference type="Rhea" id="RHEA-COMP:11728"/>
        <dbReference type="ChEBI" id="CHEBI:13193"/>
        <dbReference type="ChEBI" id="CHEBI:15378"/>
        <dbReference type="ChEBI" id="CHEBI:17499"/>
        <dbReference type="ChEBI" id="CHEBI:29950"/>
        <dbReference type="ChEBI" id="CHEBI:30616"/>
        <dbReference type="ChEBI" id="CHEBI:33019"/>
        <dbReference type="ChEBI" id="CHEBI:61963"/>
        <dbReference type="ChEBI" id="CHEBI:65315"/>
        <dbReference type="ChEBI" id="CHEBI:87170"/>
        <dbReference type="ChEBI" id="CHEBI:456215"/>
        <dbReference type="EC" id="2.8.1.13"/>
    </reaction>
</comment>
<evidence type="ECO:0000256" key="5">
    <source>
        <dbReference type="ARBA" id="ARBA00022840"/>
    </source>
</evidence>
<feature type="region of interest" description="Interaction with tRNA" evidence="9">
    <location>
        <begin position="317"/>
        <end position="318"/>
    </location>
</feature>
<dbReference type="Gene3D" id="2.30.30.280">
    <property type="entry name" value="Adenine nucleotide alpha hydrolases-like domains"/>
    <property type="match status" value="1"/>
</dbReference>
<evidence type="ECO:0000256" key="9">
    <source>
        <dbReference type="HAMAP-Rule" id="MF_00144"/>
    </source>
</evidence>
<evidence type="ECO:0000256" key="1">
    <source>
        <dbReference type="ARBA" id="ARBA00022555"/>
    </source>
</evidence>
<evidence type="ECO:0000256" key="3">
    <source>
        <dbReference type="ARBA" id="ARBA00022694"/>
    </source>
</evidence>
<comment type="subcellular location">
    <subcellularLocation>
        <location evidence="9">Cytoplasm</location>
    </subcellularLocation>
</comment>
<dbReference type="Pfam" id="PF20259">
    <property type="entry name" value="tRNA_Me_trans_M"/>
    <property type="match status" value="1"/>
</dbReference>
<keyword evidence="5 9" id="KW-0067">ATP-binding</keyword>
<evidence type="ECO:0000313" key="12">
    <source>
        <dbReference type="EMBL" id="BET38978.1"/>
    </source>
</evidence>
<feature type="active site" description="Nucleophile" evidence="9">
    <location>
        <position position="109"/>
    </location>
</feature>
<dbReference type="PANTHER" id="PTHR11933:SF5">
    <property type="entry name" value="MITOCHONDRIAL TRNA-SPECIFIC 2-THIOURIDYLASE 1"/>
    <property type="match status" value="1"/>
</dbReference>
<evidence type="ECO:0000259" key="10">
    <source>
        <dbReference type="Pfam" id="PF20258"/>
    </source>
</evidence>
<feature type="binding site" evidence="9">
    <location>
        <begin position="10"/>
        <end position="17"/>
    </location>
    <ligand>
        <name>ATP</name>
        <dbReference type="ChEBI" id="CHEBI:30616"/>
    </ligand>
</feature>
<keyword evidence="3 9" id="KW-0819">tRNA processing</keyword>
<feature type="site" description="Interaction with tRNA" evidence="9">
    <location>
        <position position="350"/>
    </location>
</feature>
<comment type="function">
    <text evidence="9">Catalyzes the 2-thiolation of uridine at the wobble position (U34) of tRNA, leading to the formation of s(2)U34.</text>
</comment>
<dbReference type="NCBIfam" id="TIGR00420">
    <property type="entry name" value="trmU"/>
    <property type="match status" value="1"/>
</dbReference>
<evidence type="ECO:0000313" key="13">
    <source>
        <dbReference type="Proteomes" id="UP001473424"/>
    </source>
</evidence>
<evidence type="ECO:0000256" key="7">
    <source>
        <dbReference type="ARBA" id="ARBA00023157"/>
    </source>
</evidence>
<dbReference type="Pfam" id="PF03054">
    <property type="entry name" value="tRNA_Me_trans"/>
    <property type="match status" value="1"/>
</dbReference>